<sequence>MKFERLGWIIAAVLAGGIAGVGFQGGNEKVGTVDLAKVFNDSEYAKKQTELLRTMGTTRQSIMEFLKANPHMKAEDATKFRDLSLKDPLAAPDKAELERLKNEAQATETKYRELSTKDKPTPTEVTQIEELNRRRETAVQLLEKWNSDFTAEVGQRQEGLRNETLQRVKEAVQQAAKSQGYSMVFVQDVAPYSANDLTAEALKVMNAKK</sequence>
<gene>
    <name evidence="4" type="ORF">OP10G_1808</name>
</gene>
<dbReference type="SMART" id="SM00935">
    <property type="entry name" value="OmpH"/>
    <property type="match status" value="1"/>
</dbReference>
<dbReference type="KEGG" id="fgi:OP10G_1808"/>
<dbReference type="Pfam" id="PF03938">
    <property type="entry name" value="OmpH"/>
    <property type="match status" value="1"/>
</dbReference>
<protein>
    <recommendedName>
        <fullName evidence="6">OmpH family outer membrane protein</fullName>
    </recommendedName>
</protein>
<dbReference type="AlphaFoldDB" id="A0A068NP12"/>
<dbReference type="GO" id="GO:0050821">
    <property type="term" value="P:protein stabilization"/>
    <property type="evidence" value="ECO:0007669"/>
    <property type="project" value="TreeGrafter"/>
</dbReference>
<keyword evidence="5" id="KW-1185">Reference proteome</keyword>
<dbReference type="HOGENOM" id="CLU_1313876_0_0_0"/>
<dbReference type="EMBL" id="CP007139">
    <property type="protein sequence ID" value="AIE85176.1"/>
    <property type="molecule type" value="Genomic_DNA"/>
</dbReference>
<dbReference type="RefSeq" id="WP_025226235.1">
    <property type="nucleotide sequence ID" value="NZ_CP007139.1"/>
</dbReference>
<dbReference type="STRING" id="661478.OP10G_1808"/>
<dbReference type="SUPFAM" id="SSF111384">
    <property type="entry name" value="OmpH-like"/>
    <property type="match status" value="1"/>
</dbReference>
<name>A0A068NP12_FIMGI</name>
<proteinExistence type="inferred from homology"/>
<dbReference type="OrthoDB" id="9868914at2"/>
<evidence type="ECO:0000313" key="5">
    <source>
        <dbReference type="Proteomes" id="UP000027982"/>
    </source>
</evidence>
<dbReference type="Proteomes" id="UP000027982">
    <property type="component" value="Chromosome"/>
</dbReference>
<dbReference type="GO" id="GO:0051082">
    <property type="term" value="F:unfolded protein binding"/>
    <property type="evidence" value="ECO:0007669"/>
    <property type="project" value="InterPro"/>
</dbReference>
<evidence type="ECO:0000256" key="2">
    <source>
        <dbReference type="ARBA" id="ARBA00022729"/>
    </source>
</evidence>
<dbReference type="InterPro" id="IPR005632">
    <property type="entry name" value="Chaperone_Skp"/>
</dbReference>
<dbReference type="PANTHER" id="PTHR35089:SF1">
    <property type="entry name" value="CHAPERONE PROTEIN SKP"/>
    <property type="match status" value="1"/>
</dbReference>
<comment type="similarity">
    <text evidence="1">Belongs to the Skp family.</text>
</comment>
<evidence type="ECO:0000313" key="4">
    <source>
        <dbReference type="EMBL" id="AIE85176.1"/>
    </source>
</evidence>
<dbReference type="PANTHER" id="PTHR35089">
    <property type="entry name" value="CHAPERONE PROTEIN SKP"/>
    <property type="match status" value="1"/>
</dbReference>
<evidence type="ECO:0000256" key="3">
    <source>
        <dbReference type="SAM" id="Coils"/>
    </source>
</evidence>
<reference evidence="4 5" key="1">
    <citation type="journal article" date="2014" name="PLoS ONE">
        <title>The first complete genome sequence of the class fimbriimonadia in the phylum armatimonadetes.</title>
        <authorList>
            <person name="Hu Z.Y."/>
            <person name="Wang Y.Z."/>
            <person name="Im W.T."/>
            <person name="Wang S.Y."/>
            <person name="Zhao G.P."/>
            <person name="Zheng H.J."/>
            <person name="Quan Z.X."/>
        </authorList>
    </citation>
    <scope>NUCLEOTIDE SEQUENCE [LARGE SCALE GENOMIC DNA]</scope>
    <source>
        <strain evidence="4">Gsoil 348</strain>
    </source>
</reference>
<evidence type="ECO:0000256" key="1">
    <source>
        <dbReference type="ARBA" id="ARBA00009091"/>
    </source>
</evidence>
<evidence type="ECO:0008006" key="6">
    <source>
        <dbReference type="Google" id="ProtNLM"/>
    </source>
</evidence>
<keyword evidence="2" id="KW-0732">Signal</keyword>
<dbReference type="InterPro" id="IPR024930">
    <property type="entry name" value="Skp_dom_sf"/>
</dbReference>
<accession>A0A068NP12</accession>
<organism evidence="4 5">
    <name type="scientific">Fimbriimonas ginsengisoli Gsoil 348</name>
    <dbReference type="NCBI Taxonomy" id="661478"/>
    <lineage>
        <taxon>Bacteria</taxon>
        <taxon>Bacillati</taxon>
        <taxon>Armatimonadota</taxon>
        <taxon>Fimbriimonadia</taxon>
        <taxon>Fimbriimonadales</taxon>
        <taxon>Fimbriimonadaceae</taxon>
        <taxon>Fimbriimonas</taxon>
    </lineage>
</organism>
<dbReference type="GO" id="GO:0005829">
    <property type="term" value="C:cytosol"/>
    <property type="evidence" value="ECO:0007669"/>
    <property type="project" value="TreeGrafter"/>
</dbReference>
<dbReference type="Gene3D" id="3.30.910.20">
    <property type="entry name" value="Skp domain"/>
    <property type="match status" value="1"/>
</dbReference>
<feature type="coiled-coil region" evidence="3">
    <location>
        <begin position="94"/>
        <end position="148"/>
    </location>
</feature>
<keyword evidence="3" id="KW-0175">Coiled coil</keyword>